<accession>Q5B9E4</accession>
<keyword evidence="1" id="KW-0812">Transmembrane</keyword>
<reference evidence="3" key="1">
    <citation type="journal article" date="2005" name="Nature">
        <title>Sequencing of Aspergillus nidulans and comparative analysis with A. fumigatus and A. oryzae.</title>
        <authorList>
            <person name="Galagan J.E."/>
            <person name="Calvo S.E."/>
            <person name="Cuomo C."/>
            <person name="Ma L.J."/>
            <person name="Wortman J.R."/>
            <person name="Batzoglou S."/>
            <person name="Lee S.I."/>
            <person name="Basturkmen M."/>
            <person name="Spevak C.C."/>
            <person name="Clutterbuck J."/>
            <person name="Kapitonov V."/>
            <person name="Jurka J."/>
            <person name="Scazzocchio C."/>
            <person name="Farman M."/>
            <person name="Butler J."/>
            <person name="Purcell S."/>
            <person name="Harris S."/>
            <person name="Braus G.H."/>
            <person name="Draht O."/>
            <person name="Busch S."/>
            <person name="D'Enfert C."/>
            <person name="Bouchier C."/>
            <person name="Goldman G.H."/>
            <person name="Bell-Pedersen D."/>
            <person name="Griffiths-Jones S."/>
            <person name="Doonan J.H."/>
            <person name="Yu J."/>
            <person name="Vienken K."/>
            <person name="Pain A."/>
            <person name="Freitag M."/>
            <person name="Selker E.U."/>
            <person name="Archer D.B."/>
            <person name="Penalva M.A."/>
            <person name="Oakley B.R."/>
            <person name="Momany M."/>
            <person name="Tanaka T."/>
            <person name="Kumagai T."/>
            <person name="Asai K."/>
            <person name="Machida M."/>
            <person name="Nierman W.C."/>
            <person name="Denning D.W."/>
            <person name="Caddick M."/>
            <person name="Hynes M."/>
            <person name="Paoletti M."/>
            <person name="Fischer R."/>
            <person name="Miller B."/>
            <person name="Dyer P."/>
            <person name="Sachs M.S."/>
            <person name="Osmani S.A."/>
            <person name="Birren B.W."/>
        </authorList>
    </citation>
    <scope>NUCLEOTIDE SEQUENCE [LARGE SCALE GENOMIC DNA]</scope>
    <source>
        <strain evidence="3">FGSC A4 / ATCC 38163 / CBS 112.46 / NRRL 194 / M139</strain>
    </source>
</reference>
<sequence length="325" mass="35908">MSSTALEGWTFNDNSRSSWDIVWTCLTTIFACTWTVLHMSVPRRNGSEGLILAGKLILWTIALFAPEEIVLITSGEFWRVWSLRAGCNVAQAASGSRTGELDSLLYLRTKPLAEVTLAAGCEDRELKLPPVPARWTLAQCCDFTDREIKDHAKADTLAKTFTVCQSAWVTANIVARAGYGLPITTIQFATLSHVVSPNEPVSAEFALIGSNMLRMIVDGSASGVMRREFRGLSLWEEWWLNTFAGLAAFLFCGIHLATWNFSFPTDAEAIAWLVFSLVALATPVIIYLVSQAALVARWLKGRGVPLPSFLDGFPEPQGKFYMFEI</sequence>
<organism evidence="2 3">
    <name type="scientific">Emericella nidulans (strain FGSC A4 / ATCC 38163 / CBS 112.46 / NRRL 194 / M139)</name>
    <name type="common">Aspergillus nidulans</name>
    <dbReference type="NCBI Taxonomy" id="227321"/>
    <lineage>
        <taxon>Eukaryota</taxon>
        <taxon>Fungi</taxon>
        <taxon>Dikarya</taxon>
        <taxon>Ascomycota</taxon>
        <taxon>Pezizomycotina</taxon>
        <taxon>Eurotiomycetes</taxon>
        <taxon>Eurotiomycetidae</taxon>
        <taxon>Eurotiales</taxon>
        <taxon>Aspergillaceae</taxon>
        <taxon>Aspergillus</taxon>
        <taxon>Aspergillus subgen. Nidulantes</taxon>
    </lineage>
</organism>
<name>Q5B9E4_EMENI</name>
<dbReference type="Proteomes" id="UP000000560">
    <property type="component" value="Chromosome VI"/>
</dbReference>
<dbReference type="HOGENOM" id="CLU_022883_1_0_1"/>
<protein>
    <submittedName>
        <fullName evidence="2">Uncharacterized protein</fullName>
    </submittedName>
</protein>
<feature type="transmembrane region" description="Helical" evidence="1">
    <location>
        <begin position="238"/>
        <end position="257"/>
    </location>
</feature>
<dbReference type="InParanoid" id="Q5B9E4"/>
<evidence type="ECO:0000313" key="3">
    <source>
        <dbReference type="Proteomes" id="UP000000560"/>
    </source>
</evidence>
<dbReference type="EMBL" id="BN001306">
    <property type="protein sequence ID" value="CBF83906.1"/>
    <property type="molecule type" value="Genomic_DNA"/>
</dbReference>
<accession>C8VJF1</accession>
<proteinExistence type="predicted"/>
<dbReference type="OMA" id="ITTIQFA"/>
<evidence type="ECO:0000256" key="1">
    <source>
        <dbReference type="SAM" id="Phobius"/>
    </source>
</evidence>
<keyword evidence="1" id="KW-1133">Transmembrane helix</keyword>
<dbReference type="AlphaFoldDB" id="Q5B9E4"/>
<dbReference type="KEGG" id="ani:ANIA_02836"/>
<dbReference type="PANTHER" id="PTHR35043">
    <property type="entry name" value="TRANSCRIPTION FACTOR DOMAIN-CONTAINING PROTEIN"/>
    <property type="match status" value="1"/>
</dbReference>
<feature type="transmembrane region" description="Helical" evidence="1">
    <location>
        <begin position="20"/>
        <end position="37"/>
    </location>
</feature>
<keyword evidence="3" id="KW-1185">Reference proteome</keyword>
<dbReference type="OrthoDB" id="3061561at2759"/>
<reference evidence="3" key="2">
    <citation type="journal article" date="2009" name="Fungal Genet. Biol.">
        <title>The 2008 update of the Aspergillus nidulans genome annotation: a community effort.</title>
        <authorList>
            <person name="Wortman J.R."/>
            <person name="Gilsenan J.M."/>
            <person name="Joardar V."/>
            <person name="Deegan J."/>
            <person name="Clutterbuck J."/>
            <person name="Andersen M.R."/>
            <person name="Archer D."/>
            <person name="Bencina M."/>
            <person name="Braus G."/>
            <person name="Coutinho P."/>
            <person name="von Dohren H."/>
            <person name="Doonan J."/>
            <person name="Driessen A.J."/>
            <person name="Durek P."/>
            <person name="Espeso E."/>
            <person name="Fekete E."/>
            <person name="Flipphi M."/>
            <person name="Estrada C.G."/>
            <person name="Geysens S."/>
            <person name="Goldman G."/>
            <person name="de Groot P.W."/>
            <person name="Hansen K."/>
            <person name="Harris S.D."/>
            <person name="Heinekamp T."/>
            <person name="Helmstaedt K."/>
            <person name="Henrissat B."/>
            <person name="Hofmann G."/>
            <person name="Homan T."/>
            <person name="Horio T."/>
            <person name="Horiuchi H."/>
            <person name="James S."/>
            <person name="Jones M."/>
            <person name="Karaffa L."/>
            <person name="Karanyi Z."/>
            <person name="Kato M."/>
            <person name="Keller N."/>
            <person name="Kelly D.E."/>
            <person name="Kiel J.A."/>
            <person name="Kim J.M."/>
            <person name="van der Klei I.J."/>
            <person name="Klis F.M."/>
            <person name="Kovalchuk A."/>
            <person name="Krasevec N."/>
            <person name="Kubicek C.P."/>
            <person name="Liu B."/>
            <person name="Maccabe A."/>
            <person name="Meyer V."/>
            <person name="Mirabito P."/>
            <person name="Miskei M."/>
            <person name="Mos M."/>
            <person name="Mullins J."/>
            <person name="Nelson D.R."/>
            <person name="Nielsen J."/>
            <person name="Oakley B.R."/>
            <person name="Osmani S.A."/>
            <person name="Pakula T."/>
            <person name="Paszewski A."/>
            <person name="Paulsen I."/>
            <person name="Pilsyk S."/>
            <person name="Pocsi I."/>
            <person name="Punt P.J."/>
            <person name="Ram A.F."/>
            <person name="Ren Q."/>
            <person name="Robellet X."/>
            <person name="Robson G."/>
            <person name="Seiboth B."/>
            <person name="van Solingen P."/>
            <person name="Specht T."/>
            <person name="Sun J."/>
            <person name="Taheri-Talesh N."/>
            <person name="Takeshita N."/>
            <person name="Ussery D."/>
            <person name="vanKuyk P.A."/>
            <person name="Visser H."/>
            <person name="van de Vondervoort P.J."/>
            <person name="de Vries R.P."/>
            <person name="Walton J."/>
            <person name="Xiang X."/>
            <person name="Xiong Y."/>
            <person name="Zeng A.P."/>
            <person name="Brandt B.W."/>
            <person name="Cornell M.J."/>
            <person name="van den Hondel C.A."/>
            <person name="Visser J."/>
            <person name="Oliver S.G."/>
            <person name="Turner G."/>
        </authorList>
    </citation>
    <scope>GENOME REANNOTATION</scope>
    <source>
        <strain evidence="3">FGSC A4 / ATCC 38163 / CBS 112.46 / NRRL 194 / M139</strain>
    </source>
</reference>
<dbReference type="PANTHER" id="PTHR35043:SF7">
    <property type="entry name" value="TRANSCRIPTION FACTOR DOMAIN-CONTAINING PROTEIN"/>
    <property type="match status" value="1"/>
</dbReference>
<dbReference type="GeneID" id="2873980"/>
<evidence type="ECO:0000313" key="2">
    <source>
        <dbReference type="EMBL" id="CBF83906.1"/>
    </source>
</evidence>
<dbReference type="RefSeq" id="XP_660440.1">
    <property type="nucleotide sequence ID" value="XM_655348.1"/>
</dbReference>
<feature type="transmembrane region" description="Helical" evidence="1">
    <location>
        <begin position="269"/>
        <end position="290"/>
    </location>
</feature>
<gene>
    <name evidence="2" type="ORF">ANIA_02836</name>
</gene>
<keyword evidence="1" id="KW-0472">Membrane</keyword>